<feature type="domain" description="Ciliary microtubule inner protein 2A-C-like" evidence="8">
    <location>
        <begin position="271"/>
        <end position="299"/>
    </location>
</feature>
<reference evidence="10" key="1">
    <citation type="journal article" date="2017" name="Nat. Commun.">
        <title>The North American bullfrog draft genome provides insight into hormonal regulation of long noncoding RNA.</title>
        <authorList>
            <person name="Hammond S.A."/>
            <person name="Warren R.L."/>
            <person name="Vandervalk B.P."/>
            <person name="Kucuk E."/>
            <person name="Khan H."/>
            <person name="Gibb E.A."/>
            <person name="Pandoh P."/>
            <person name="Kirk H."/>
            <person name="Zhao Y."/>
            <person name="Jones M."/>
            <person name="Mungall A.J."/>
            <person name="Coope R."/>
            <person name="Pleasance S."/>
            <person name="Moore R.A."/>
            <person name="Holt R.A."/>
            <person name="Round J.M."/>
            <person name="Ohora S."/>
            <person name="Walle B.V."/>
            <person name="Veldhoen N."/>
            <person name="Helbing C.C."/>
            <person name="Birol I."/>
        </authorList>
    </citation>
    <scope>NUCLEOTIDE SEQUENCE [LARGE SCALE GENOMIC DNA]</scope>
</reference>
<evidence type="ECO:0000256" key="3">
    <source>
        <dbReference type="ARBA" id="ARBA00023212"/>
    </source>
</evidence>
<protein>
    <recommendedName>
        <fullName evidence="7">Ciliary microtubule inner protein 2B</fullName>
    </recommendedName>
</protein>
<comment type="subcellular location">
    <subcellularLocation>
        <location evidence="1">Cytoplasm</location>
        <location evidence="1">Cytoskeleton</location>
        <location evidence="1">Cilium axoneme</location>
    </subcellularLocation>
</comment>
<evidence type="ECO:0000256" key="4">
    <source>
        <dbReference type="ARBA" id="ARBA00023273"/>
    </source>
</evidence>
<feature type="domain" description="Ciliary microtubule inner protein 2A-C-like" evidence="8">
    <location>
        <begin position="97"/>
        <end position="139"/>
    </location>
</feature>
<dbReference type="Pfam" id="PF10629">
    <property type="entry name" value="CMI2B-like"/>
    <property type="match status" value="3"/>
</dbReference>
<keyword evidence="3" id="KW-0206">Cytoskeleton</keyword>
<comment type="function">
    <text evidence="5">Microtubule inner protein (MIP) part of the dynein-decorated doublet microtubules (DMTs) in cilia axoneme, which is required for motile cilia beating.</text>
</comment>
<proteinExistence type="inferred from homology"/>
<keyword evidence="4" id="KW-0966">Cell projection</keyword>
<keyword evidence="10" id="KW-1185">Reference proteome</keyword>
<dbReference type="InterPro" id="IPR018902">
    <property type="entry name" value="CMI2A-C-like_dom"/>
</dbReference>
<evidence type="ECO:0000313" key="10">
    <source>
        <dbReference type="Proteomes" id="UP000228934"/>
    </source>
</evidence>
<keyword evidence="2" id="KW-0963">Cytoplasm</keyword>
<dbReference type="AlphaFoldDB" id="A0A2G9R6J8"/>
<evidence type="ECO:0000256" key="1">
    <source>
        <dbReference type="ARBA" id="ARBA00004430"/>
    </source>
</evidence>
<dbReference type="PANTHER" id="PTHR22146:SF8">
    <property type="entry name" value="PROTEIN FAM166B"/>
    <property type="match status" value="1"/>
</dbReference>
<comment type="similarity">
    <text evidence="6">Belongs to the CIMIP2 family.</text>
</comment>
<dbReference type="Proteomes" id="UP000228934">
    <property type="component" value="Unassembled WGS sequence"/>
</dbReference>
<evidence type="ECO:0000256" key="5">
    <source>
        <dbReference type="ARBA" id="ARBA00035003"/>
    </source>
</evidence>
<evidence type="ECO:0000313" key="9">
    <source>
        <dbReference type="EMBL" id="PIO23508.1"/>
    </source>
</evidence>
<evidence type="ECO:0000256" key="7">
    <source>
        <dbReference type="ARBA" id="ARBA00041163"/>
    </source>
</evidence>
<dbReference type="EMBL" id="KV963412">
    <property type="protein sequence ID" value="PIO23508.1"/>
    <property type="molecule type" value="Genomic_DNA"/>
</dbReference>
<dbReference type="GO" id="GO:0015630">
    <property type="term" value="C:microtubule cytoskeleton"/>
    <property type="evidence" value="ECO:0007669"/>
    <property type="project" value="UniProtKB-ARBA"/>
</dbReference>
<dbReference type="OrthoDB" id="2019884at2759"/>
<dbReference type="PANTHER" id="PTHR22146">
    <property type="entry name" value="CAT EYE SYNDROME CRITICAL REGION PROTEIN 6"/>
    <property type="match status" value="1"/>
</dbReference>
<accession>A0A2G9R6J8</accession>
<organism evidence="9 10">
    <name type="scientific">Aquarana catesbeiana</name>
    <name type="common">American bullfrog</name>
    <name type="synonym">Rana catesbeiana</name>
    <dbReference type="NCBI Taxonomy" id="8400"/>
    <lineage>
        <taxon>Eukaryota</taxon>
        <taxon>Metazoa</taxon>
        <taxon>Chordata</taxon>
        <taxon>Craniata</taxon>
        <taxon>Vertebrata</taxon>
        <taxon>Euteleostomi</taxon>
        <taxon>Amphibia</taxon>
        <taxon>Batrachia</taxon>
        <taxon>Anura</taxon>
        <taxon>Neobatrachia</taxon>
        <taxon>Ranoidea</taxon>
        <taxon>Ranidae</taxon>
        <taxon>Aquarana</taxon>
    </lineage>
</organism>
<evidence type="ECO:0000256" key="2">
    <source>
        <dbReference type="ARBA" id="ARBA00022490"/>
    </source>
</evidence>
<gene>
    <name evidence="9" type="ORF">AB205_0184090</name>
</gene>
<name>A0A2G9R6J8_AQUCT</name>
<feature type="domain" description="Ciliary microtubule inner protein 2A-C-like" evidence="8">
    <location>
        <begin position="17"/>
        <end position="66"/>
    </location>
</feature>
<evidence type="ECO:0000259" key="8">
    <source>
        <dbReference type="Pfam" id="PF10629"/>
    </source>
</evidence>
<sequence>MAATFPPKISPVLMTPDPHYIPGYGGFCPQYKYNLGKTYGKLTADLLTSPDIHRSGQLVLQSCPFPPPRTTSHIEGPEDITKRRRPRLGDKKLSWSMIPGYTGFIPRSQKFFAKPYAETTRDALTDFQNDQYQQESQRQEQALVSKLQSGQQLAHTEQEKQLIVAKYRTPLPPLSKDADPYVSPSAYQVQVSPYYMEDGNPHKYFISGYTGYVPRSRFLIGTGYPITTNRAMQEFGHMTLKRSVRVGGQSEPREGNMEPSDQSHVYLEELGLLPRYTGYVPGYKFQYGHTYGYLTQNALGQSTLQKQLVN</sequence>
<evidence type="ECO:0000256" key="6">
    <source>
        <dbReference type="ARBA" id="ARBA00035661"/>
    </source>
</evidence>
<dbReference type="GO" id="GO:0005930">
    <property type="term" value="C:axoneme"/>
    <property type="evidence" value="ECO:0007669"/>
    <property type="project" value="UniProtKB-SubCell"/>
</dbReference>